<dbReference type="AlphaFoldDB" id="A0A1X1YXD2"/>
<dbReference type="InterPro" id="IPR009003">
    <property type="entry name" value="Peptidase_S1_PA"/>
</dbReference>
<dbReference type="SUPFAM" id="SSF50494">
    <property type="entry name" value="Trypsin-like serine proteases"/>
    <property type="match status" value="1"/>
</dbReference>
<dbReference type="STRING" id="244292.ABW17_03365"/>
<evidence type="ECO:0000313" key="3">
    <source>
        <dbReference type="Proteomes" id="UP000193781"/>
    </source>
</evidence>
<keyword evidence="3" id="KW-1185">Reference proteome</keyword>
<name>A0A1X1YXD2_9MYCO</name>
<evidence type="ECO:0000256" key="1">
    <source>
        <dbReference type="SAM" id="SignalP"/>
    </source>
</evidence>
<dbReference type="OrthoDB" id="4773429at2"/>
<gene>
    <name evidence="2" type="ORF">AWC17_16835</name>
</gene>
<organism evidence="2 3">
    <name type="scientific">Mycobacterium nebraskense</name>
    <dbReference type="NCBI Taxonomy" id="244292"/>
    <lineage>
        <taxon>Bacteria</taxon>
        <taxon>Bacillati</taxon>
        <taxon>Actinomycetota</taxon>
        <taxon>Actinomycetes</taxon>
        <taxon>Mycobacteriales</taxon>
        <taxon>Mycobacteriaceae</taxon>
        <taxon>Mycobacterium</taxon>
    </lineage>
</organism>
<dbReference type="InterPro" id="IPR043504">
    <property type="entry name" value="Peptidase_S1_PA_chymotrypsin"/>
</dbReference>
<protein>
    <submittedName>
        <fullName evidence="2">Trypsin</fullName>
    </submittedName>
</protein>
<sequence length="215" mass="22187">MAMRWVRGLGLGGAVVVAATMLANPARADAGVSPGIKVEDENSSCTAGFAAQGNDGSYYLMTSGHCDAHDGSLWTYGNDVPLGKITASEKEGDTRDAAIILLEPSVGAPLGDVGGRYAVRDVLSGDQIREGMPFCKLGAVTGETCGFVKHVDGGVVEANVFSLNGDSGSPGFVKNPDGTVSAVGLLMSSPDGDDYTTYFTLIDPLLGRWGLRVLP</sequence>
<feature type="signal peptide" evidence="1">
    <location>
        <begin position="1"/>
        <end position="28"/>
    </location>
</feature>
<accession>A0A1X1YXD2</accession>
<dbReference type="Proteomes" id="UP000193781">
    <property type="component" value="Unassembled WGS sequence"/>
</dbReference>
<comment type="caution">
    <text evidence="2">The sequence shown here is derived from an EMBL/GenBank/DDBJ whole genome shotgun (WGS) entry which is preliminary data.</text>
</comment>
<dbReference type="EMBL" id="LQPH01000171">
    <property type="protein sequence ID" value="ORW15730.1"/>
    <property type="molecule type" value="Genomic_DNA"/>
</dbReference>
<dbReference type="Gene3D" id="2.40.10.10">
    <property type="entry name" value="Trypsin-like serine proteases"/>
    <property type="match status" value="2"/>
</dbReference>
<proteinExistence type="predicted"/>
<feature type="chain" id="PRO_5012168308" evidence="1">
    <location>
        <begin position="29"/>
        <end position="215"/>
    </location>
</feature>
<keyword evidence="1" id="KW-0732">Signal</keyword>
<reference evidence="2 3" key="1">
    <citation type="submission" date="2016-01" db="EMBL/GenBank/DDBJ databases">
        <title>The new phylogeny of the genus Mycobacterium.</title>
        <authorList>
            <person name="Tarcisio F."/>
            <person name="Conor M."/>
            <person name="Antonella G."/>
            <person name="Elisabetta G."/>
            <person name="Giulia F.S."/>
            <person name="Sara T."/>
            <person name="Anna F."/>
            <person name="Clotilde B."/>
            <person name="Roberto B."/>
            <person name="Veronica D.S."/>
            <person name="Fabio R."/>
            <person name="Monica P."/>
            <person name="Olivier J."/>
            <person name="Enrico T."/>
            <person name="Nicola S."/>
        </authorList>
    </citation>
    <scope>NUCLEOTIDE SEQUENCE [LARGE SCALE GENOMIC DNA]</scope>
    <source>
        <strain evidence="2 3">DSM 44803</strain>
    </source>
</reference>
<evidence type="ECO:0000313" key="2">
    <source>
        <dbReference type="EMBL" id="ORW15730.1"/>
    </source>
</evidence>